<evidence type="ECO:0000313" key="2">
    <source>
        <dbReference type="Proteomes" id="UP000392867"/>
    </source>
</evidence>
<dbReference type="AlphaFoldDB" id="A0A3M9UGG9"/>
<name>A0A3M9UGG9_ECOLX</name>
<dbReference type="Proteomes" id="UP000392867">
    <property type="component" value="Unassembled WGS sequence"/>
</dbReference>
<organism evidence="1 2">
    <name type="scientific">Escherichia coli</name>
    <dbReference type="NCBI Taxonomy" id="562"/>
    <lineage>
        <taxon>Bacteria</taxon>
        <taxon>Pseudomonadati</taxon>
        <taxon>Pseudomonadota</taxon>
        <taxon>Gammaproteobacteria</taxon>
        <taxon>Enterobacterales</taxon>
        <taxon>Enterobacteriaceae</taxon>
        <taxon>Escherichia</taxon>
    </lineage>
</organism>
<accession>A0A3M9UGG9</accession>
<reference evidence="1 2" key="1">
    <citation type="submission" date="2019-08" db="EMBL/GenBank/DDBJ databases">
        <title>Identification of Water Treatment Resistant and Multidrug Resistant Urinary Pathogenic Escherichia coli in Wastewater.</title>
        <authorList>
            <person name="Neumann N."/>
        </authorList>
    </citation>
    <scope>NUCLEOTIDE SEQUENCE [LARGE SCALE GENOMIC DNA]</scope>
    <source>
        <strain evidence="1 2">WU2356</strain>
    </source>
</reference>
<evidence type="ECO:0000313" key="1">
    <source>
        <dbReference type="EMBL" id="MPU47779.1"/>
    </source>
</evidence>
<gene>
    <name evidence="1" type="ORF">FVB16_02680</name>
</gene>
<comment type="caution">
    <text evidence="1">The sequence shown here is derived from an EMBL/GenBank/DDBJ whole genome shotgun (WGS) entry which is preliminary data.</text>
</comment>
<dbReference type="EMBL" id="VOTT01000014">
    <property type="protein sequence ID" value="MPU47779.1"/>
    <property type="molecule type" value="Genomic_DNA"/>
</dbReference>
<protein>
    <submittedName>
        <fullName evidence="1">Uncharacterized protein</fullName>
    </submittedName>
</protein>
<sequence>MRTRCIRLAVTEVVAALKRQAPALMLFSIRLRTGDCNYGVWQIRNSRKGWLFRRSPPTG</sequence>
<proteinExistence type="predicted"/>